<dbReference type="PROSITE" id="PS51384">
    <property type="entry name" value="FAD_FR"/>
    <property type="match status" value="1"/>
</dbReference>
<dbReference type="InterPro" id="IPR013113">
    <property type="entry name" value="SIP_FAD-bd"/>
</dbReference>
<dbReference type="InterPro" id="IPR017927">
    <property type="entry name" value="FAD-bd_FR_type"/>
</dbReference>
<dbReference type="Gene3D" id="3.40.50.80">
    <property type="entry name" value="Nucleotide-binding domain of ferredoxin-NADP reductase (FNR) module"/>
    <property type="match status" value="1"/>
</dbReference>
<dbReference type="Gene3D" id="2.40.30.10">
    <property type="entry name" value="Translation factors"/>
    <property type="match status" value="1"/>
</dbReference>
<dbReference type="PANTHER" id="PTHR30157:SF0">
    <property type="entry name" value="NADPH-DEPENDENT FERRIC-CHELATE REDUCTASE"/>
    <property type="match status" value="1"/>
</dbReference>
<dbReference type="EMBL" id="SBIP01000003">
    <property type="protein sequence ID" value="RWX76890.1"/>
    <property type="molecule type" value="Genomic_DNA"/>
</dbReference>
<dbReference type="OrthoDB" id="9814826at2"/>
<keyword evidence="4" id="KW-1185">Reference proteome</keyword>
<dbReference type="Pfam" id="PF08021">
    <property type="entry name" value="FAD_binding_9"/>
    <property type="match status" value="1"/>
</dbReference>
<feature type="domain" description="FAD-binding FR-type" evidence="2">
    <location>
        <begin position="100"/>
        <end position="220"/>
    </location>
</feature>
<dbReference type="InterPro" id="IPR039374">
    <property type="entry name" value="SIP_fam"/>
</dbReference>
<dbReference type="CDD" id="cd06193">
    <property type="entry name" value="siderophore_interacting"/>
    <property type="match status" value="1"/>
</dbReference>
<dbReference type="Pfam" id="PF04954">
    <property type="entry name" value="SIP"/>
    <property type="match status" value="1"/>
</dbReference>
<dbReference type="PANTHER" id="PTHR30157">
    <property type="entry name" value="FERRIC REDUCTASE, NADPH-DEPENDENT"/>
    <property type="match status" value="1"/>
</dbReference>
<name>A0A444LFT4_9HYPH</name>
<evidence type="ECO:0000313" key="4">
    <source>
        <dbReference type="Proteomes" id="UP000287687"/>
    </source>
</evidence>
<gene>
    <name evidence="3" type="ORF">EPK99_14560</name>
</gene>
<dbReference type="AlphaFoldDB" id="A0A444LFT4"/>
<dbReference type="InterPro" id="IPR039261">
    <property type="entry name" value="FNR_nucleotide-bd"/>
</dbReference>
<dbReference type="InterPro" id="IPR007037">
    <property type="entry name" value="SIP_rossman_dom"/>
</dbReference>
<proteinExistence type="inferred from homology"/>
<evidence type="ECO:0000256" key="1">
    <source>
        <dbReference type="ARBA" id="ARBA00035644"/>
    </source>
</evidence>
<dbReference type="InterPro" id="IPR017938">
    <property type="entry name" value="Riboflavin_synthase-like_b-brl"/>
</dbReference>
<evidence type="ECO:0000259" key="2">
    <source>
        <dbReference type="PROSITE" id="PS51384"/>
    </source>
</evidence>
<protein>
    <submittedName>
        <fullName evidence="3">Siderophore-interacting protein</fullName>
    </submittedName>
</protein>
<reference evidence="3 4" key="1">
    <citation type="submission" date="2019-01" db="EMBL/GenBank/DDBJ databases">
        <title>The draft genome of Rhizobium sp. 24NR.</title>
        <authorList>
            <person name="Liu L."/>
            <person name="Liang L."/>
            <person name="Shi S."/>
            <person name="Xu L."/>
            <person name="Wang X."/>
            <person name="Li L."/>
            <person name="Zhang X."/>
        </authorList>
    </citation>
    <scope>NUCLEOTIDE SEQUENCE [LARGE SCALE GENOMIC DNA]</scope>
    <source>
        <strain evidence="3 4">24NR</strain>
    </source>
</reference>
<comment type="caution">
    <text evidence="3">The sequence shown here is derived from an EMBL/GenBank/DDBJ whole genome shotgun (WGS) entry which is preliminary data.</text>
</comment>
<evidence type="ECO:0000313" key="3">
    <source>
        <dbReference type="EMBL" id="RWX76890.1"/>
    </source>
</evidence>
<dbReference type="GO" id="GO:0016491">
    <property type="term" value="F:oxidoreductase activity"/>
    <property type="evidence" value="ECO:0007669"/>
    <property type="project" value="InterPro"/>
</dbReference>
<organism evidence="3 4">
    <name type="scientific">Neorhizobium lilium</name>
    <dbReference type="NCBI Taxonomy" id="2503024"/>
    <lineage>
        <taxon>Bacteria</taxon>
        <taxon>Pseudomonadati</taxon>
        <taxon>Pseudomonadota</taxon>
        <taxon>Alphaproteobacteria</taxon>
        <taxon>Hyphomicrobiales</taxon>
        <taxon>Rhizobiaceae</taxon>
        <taxon>Rhizobium/Agrobacterium group</taxon>
        <taxon>Neorhizobium</taxon>
    </lineage>
</organism>
<dbReference type="Proteomes" id="UP000287687">
    <property type="component" value="Unassembled WGS sequence"/>
</dbReference>
<dbReference type="SUPFAM" id="SSF63380">
    <property type="entry name" value="Riboflavin synthase domain-like"/>
    <property type="match status" value="1"/>
</dbReference>
<comment type="similarity">
    <text evidence="1">Belongs to the SIP oxidoreductase family.</text>
</comment>
<sequence>MPVTFTNKGHIAANGALALQAVRARAAEWDIPAIERGRDLHFSVWNSEAVLHAQGDGLVVKLTAPEERLLKTLQGSLTELFDEQGMRIVWQDVDEGALAPGLSLMRVMSVTRRSPGFLRVRLQGHDAARLGKGSLHFRLLLPPKDRAPRWPRIAASGRTVWPEGEDAMHRPVYTTAAQDADWLDFDIFRHAGSPTSDWAESNPAGQIVGVMGPGGGWCPEGSPLYLFGDQTALPAICRMLSLAGGDVRAFVCAAECDLCELAGDRRVTVVSDLVAALEATETPGGAHVWFAGHADAARAARARLTARGFSKRDFTAAAYWS</sequence>
<accession>A0A444LFT4</accession>